<name>A0ABV8VX85_9BACI</name>
<keyword evidence="2" id="KW-1185">Reference proteome</keyword>
<dbReference type="Proteomes" id="UP001595880">
    <property type="component" value="Unassembled WGS sequence"/>
</dbReference>
<accession>A0ABV8VX85</accession>
<protein>
    <submittedName>
        <fullName evidence="1">Uncharacterized protein</fullName>
    </submittedName>
</protein>
<gene>
    <name evidence="1" type="ORF">ACFOZ1_15170</name>
</gene>
<comment type="caution">
    <text evidence="1">The sequence shown here is derived from an EMBL/GenBank/DDBJ whole genome shotgun (WGS) entry which is preliminary data.</text>
</comment>
<dbReference type="SUPFAM" id="SSF101904">
    <property type="entry name" value="GyrA/ParC C-terminal domain-like"/>
    <property type="match status" value="1"/>
</dbReference>
<dbReference type="RefSeq" id="WP_390200630.1">
    <property type="nucleotide sequence ID" value="NZ_JBHSDV010000006.1"/>
</dbReference>
<sequence>MKTFDVIIKLKDNTEKVIESVSGYSKDDDCFIVTKNGYRIFFPTENVLYIGRSFDLGK</sequence>
<dbReference type="InterPro" id="IPR035516">
    <property type="entry name" value="Gyrase/topoIV_suA_C"/>
</dbReference>
<evidence type="ECO:0000313" key="2">
    <source>
        <dbReference type="Proteomes" id="UP001595880"/>
    </source>
</evidence>
<dbReference type="EMBL" id="JBHSDV010000006">
    <property type="protein sequence ID" value="MFC4389121.1"/>
    <property type="molecule type" value="Genomic_DNA"/>
</dbReference>
<evidence type="ECO:0000313" key="1">
    <source>
        <dbReference type="EMBL" id="MFC4389121.1"/>
    </source>
</evidence>
<proteinExistence type="predicted"/>
<organism evidence="1 2">
    <name type="scientific">Gracilibacillus marinus</name>
    <dbReference type="NCBI Taxonomy" id="630535"/>
    <lineage>
        <taxon>Bacteria</taxon>
        <taxon>Bacillati</taxon>
        <taxon>Bacillota</taxon>
        <taxon>Bacilli</taxon>
        <taxon>Bacillales</taxon>
        <taxon>Bacillaceae</taxon>
        <taxon>Gracilibacillus</taxon>
    </lineage>
</organism>
<reference evidence="2" key="1">
    <citation type="journal article" date="2019" name="Int. J. Syst. Evol. Microbiol.">
        <title>The Global Catalogue of Microorganisms (GCM) 10K type strain sequencing project: providing services to taxonomists for standard genome sequencing and annotation.</title>
        <authorList>
            <consortium name="The Broad Institute Genomics Platform"/>
            <consortium name="The Broad Institute Genome Sequencing Center for Infectious Disease"/>
            <person name="Wu L."/>
            <person name="Ma J."/>
        </authorList>
    </citation>
    <scope>NUCLEOTIDE SEQUENCE [LARGE SCALE GENOMIC DNA]</scope>
    <source>
        <strain evidence="2">KACC 14058</strain>
    </source>
</reference>